<feature type="domain" description="UvrD-like helicase ATP-binding" evidence="5">
    <location>
        <begin position="29"/>
        <end position="97"/>
    </location>
</feature>
<accession>A0A1H7W8H8</accession>
<keyword evidence="7" id="KW-1185">Reference proteome</keyword>
<organism evidence="6 7">
    <name type="scientific">Bosea lupini</name>
    <dbReference type="NCBI Taxonomy" id="1036779"/>
    <lineage>
        <taxon>Bacteria</taxon>
        <taxon>Pseudomonadati</taxon>
        <taxon>Pseudomonadota</taxon>
        <taxon>Alphaproteobacteria</taxon>
        <taxon>Hyphomicrobiales</taxon>
        <taxon>Boseaceae</taxon>
        <taxon>Bosea</taxon>
    </lineage>
</organism>
<evidence type="ECO:0000313" key="7">
    <source>
        <dbReference type="Proteomes" id="UP000199664"/>
    </source>
</evidence>
<dbReference type="EMBL" id="FOAN01000008">
    <property type="protein sequence ID" value="SEM17308.1"/>
    <property type="molecule type" value="Genomic_DNA"/>
</dbReference>
<dbReference type="PANTHER" id="PTHR11070:SF3">
    <property type="entry name" value="DNA 3'-5' HELICASE"/>
    <property type="match status" value="1"/>
</dbReference>
<keyword evidence="3 6" id="KW-0347">Helicase</keyword>
<dbReference type="InterPro" id="IPR027417">
    <property type="entry name" value="P-loop_NTPase"/>
</dbReference>
<dbReference type="Pfam" id="PF00580">
    <property type="entry name" value="UvrD-helicase"/>
    <property type="match status" value="1"/>
</dbReference>
<keyword evidence="4" id="KW-0067">ATP-binding</keyword>
<dbReference type="GO" id="GO:0000725">
    <property type="term" value="P:recombinational repair"/>
    <property type="evidence" value="ECO:0007669"/>
    <property type="project" value="TreeGrafter"/>
</dbReference>
<dbReference type="InterPro" id="IPR014016">
    <property type="entry name" value="UvrD-like_ATP-bd"/>
</dbReference>
<dbReference type="STRING" id="1036779.SAMN04515666_10843"/>
<dbReference type="InterPro" id="IPR000212">
    <property type="entry name" value="DNA_helicase_UvrD/REP"/>
</dbReference>
<dbReference type="GO" id="GO:0005829">
    <property type="term" value="C:cytosol"/>
    <property type="evidence" value="ECO:0007669"/>
    <property type="project" value="TreeGrafter"/>
</dbReference>
<evidence type="ECO:0000313" key="6">
    <source>
        <dbReference type="EMBL" id="SEM17308.1"/>
    </source>
</evidence>
<sequence>MRIKPETGRIRLTLAIDSPVLTTPYLDALNSAQRRAVTHGVGSDLASPLLVIAGAGKTNTLAHSVAHLIVTGADPRRILLMTFLRRATAEMTTRVERIAH</sequence>
<proteinExistence type="predicted"/>
<dbReference type="GO" id="GO:0016787">
    <property type="term" value="F:hydrolase activity"/>
    <property type="evidence" value="ECO:0007669"/>
    <property type="project" value="UniProtKB-KW"/>
</dbReference>
<evidence type="ECO:0000259" key="5">
    <source>
        <dbReference type="Pfam" id="PF00580"/>
    </source>
</evidence>
<evidence type="ECO:0000256" key="2">
    <source>
        <dbReference type="ARBA" id="ARBA00022801"/>
    </source>
</evidence>
<keyword evidence="1" id="KW-0547">Nucleotide-binding</keyword>
<name>A0A1H7W8H8_9HYPH</name>
<dbReference type="GO" id="GO:0003677">
    <property type="term" value="F:DNA binding"/>
    <property type="evidence" value="ECO:0007669"/>
    <property type="project" value="InterPro"/>
</dbReference>
<protein>
    <submittedName>
        <fullName evidence="6">UvrD/REP helicase N-terminal domain-containing protein</fullName>
    </submittedName>
</protein>
<evidence type="ECO:0000256" key="4">
    <source>
        <dbReference type="ARBA" id="ARBA00022840"/>
    </source>
</evidence>
<dbReference type="GO" id="GO:0005524">
    <property type="term" value="F:ATP binding"/>
    <property type="evidence" value="ECO:0007669"/>
    <property type="project" value="UniProtKB-KW"/>
</dbReference>
<dbReference type="Gene3D" id="3.40.50.300">
    <property type="entry name" value="P-loop containing nucleotide triphosphate hydrolases"/>
    <property type="match status" value="1"/>
</dbReference>
<evidence type="ECO:0000256" key="1">
    <source>
        <dbReference type="ARBA" id="ARBA00022741"/>
    </source>
</evidence>
<gene>
    <name evidence="6" type="ORF">SAMN04515666_10843</name>
</gene>
<dbReference type="AlphaFoldDB" id="A0A1H7W8H8"/>
<dbReference type="GO" id="GO:0043138">
    <property type="term" value="F:3'-5' DNA helicase activity"/>
    <property type="evidence" value="ECO:0007669"/>
    <property type="project" value="TreeGrafter"/>
</dbReference>
<evidence type="ECO:0000256" key="3">
    <source>
        <dbReference type="ARBA" id="ARBA00022806"/>
    </source>
</evidence>
<dbReference type="PANTHER" id="PTHR11070">
    <property type="entry name" value="UVRD / RECB / PCRA DNA HELICASE FAMILY MEMBER"/>
    <property type="match status" value="1"/>
</dbReference>
<dbReference type="SUPFAM" id="SSF52540">
    <property type="entry name" value="P-loop containing nucleoside triphosphate hydrolases"/>
    <property type="match status" value="1"/>
</dbReference>
<reference evidence="7" key="1">
    <citation type="submission" date="2016-10" db="EMBL/GenBank/DDBJ databases">
        <authorList>
            <person name="Varghese N."/>
            <person name="Submissions S."/>
        </authorList>
    </citation>
    <scope>NUCLEOTIDE SEQUENCE [LARGE SCALE GENOMIC DNA]</scope>
    <source>
        <strain evidence="7">LMG 26383,CCUG 61248,R- 45681</strain>
    </source>
</reference>
<dbReference type="Proteomes" id="UP000199664">
    <property type="component" value="Unassembled WGS sequence"/>
</dbReference>
<keyword evidence="2" id="KW-0378">Hydrolase</keyword>